<gene>
    <name evidence="1" type="ORF">SNAT2548_LOCUS5505</name>
</gene>
<accession>A0A812J1J0</accession>
<dbReference type="EMBL" id="CAJNDS010000351">
    <property type="protein sequence ID" value="CAE7196694.1"/>
    <property type="molecule type" value="Genomic_DNA"/>
</dbReference>
<evidence type="ECO:0000313" key="2">
    <source>
        <dbReference type="Proteomes" id="UP000604046"/>
    </source>
</evidence>
<organism evidence="1 2">
    <name type="scientific">Symbiodinium natans</name>
    <dbReference type="NCBI Taxonomy" id="878477"/>
    <lineage>
        <taxon>Eukaryota</taxon>
        <taxon>Sar</taxon>
        <taxon>Alveolata</taxon>
        <taxon>Dinophyceae</taxon>
        <taxon>Suessiales</taxon>
        <taxon>Symbiodiniaceae</taxon>
        <taxon>Symbiodinium</taxon>
    </lineage>
</organism>
<name>A0A812J1J0_9DINO</name>
<dbReference type="Proteomes" id="UP000604046">
    <property type="component" value="Unassembled WGS sequence"/>
</dbReference>
<reference evidence="1" key="1">
    <citation type="submission" date="2021-02" db="EMBL/GenBank/DDBJ databases">
        <authorList>
            <person name="Dougan E. K."/>
            <person name="Rhodes N."/>
            <person name="Thang M."/>
            <person name="Chan C."/>
        </authorList>
    </citation>
    <scope>NUCLEOTIDE SEQUENCE</scope>
</reference>
<sequence length="295" mass="31867">MVKMAASNHTGLQNVSVNLAKTENKESIVGFEGSRGPLGFEMLMGGSTGCRGSSPSDIQSTYYQIFTGKDVNACRDTCYKDVTCTGIGQPQATTCGNWRVPIEATTFNHGDICYVAHRRVRGESSIPPKIDGYLVFEHVNHGVVNYQFFLDLGSANARFNELDGGQKAAGLYDAKFNELKYYGSNKDAITKDFYDKFKTLPLPSEKVGLSKLVEGVNGMLGCKISTLASGGTVEWDQTGLTAANYFGGMPGSSASPFLGQVASLASNILDQLLSWSQDADYTFNTSPLALDYIKE</sequence>
<protein>
    <submittedName>
        <fullName evidence="1">Uncharacterized protein</fullName>
    </submittedName>
</protein>
<keyword evidence="2" id="KW-1185">Reference proteome</keyword>
<feature type="non-terminal residue" evidence="1">
    <location>
        <position position="1"/>
    </location>
</feature>
<proteinExistence type="predicted"/>
<comment type="caution">
    <text evidence="1">The sequence shown here is derived from an EMBL/GenBank/DDBJ whole genome shotgun (WGS) entry which is preliminary data.</text>
</comment>
<dbReference type="AlphaFoldDB" id="A0A812J1J0"/>
<evidence type="ECO:0000313" key="1">
    <source>
        <dbReference type="EMBL" id="CAE7196694.1"/>
    </source>
</evidence>